<dbReference type="PRINTS" id="PR00081">
    <property type="entry name" value="GDHRDH"/>
</dbReference>
<dbReference type="Proteomes" id="UP000310636">
    <property type="component" value="Unassembled WGS sequence"/>
</dbReference>
<dbReference type="Gene3D" id="3.40.50.720">
    <property type="entry name" value="NAD(P)-binding Rossmann-like Domain"/>
    <property type="match status" value="1"/>
</dbReference>
<dbReference type="PANTHER" id="PTHR42879">
    <property type="entry name" value="3-OXOACYL-(ACYL-CARRIER-PROTEIN) REDUCTASE"/>
    <property type="match status" value="1"/>
</dbReference>
<dbReference type="SUPFAM" id="SSF51735">
    <property type="entry name" value="NAD(P)-binding Rossmann-fold domains"/>
    <property type="match status" value="1"/>
</dbReference>
<evidence type="ECO:0000313" key="4">
    <source>
        <dbReference type="Proteomes" id="UP000310636"/>
    </source>
</evidence>
<keyword evidence="2" id="KW-0560">Oxidoreductase</keyword>
<reference evidence="3 4" key="1">
    <citation type="submission" date="2019-04" db="EMBL/GenBank/DDBJ databases">
        <title>Cohnella sp. nov. isolated from preserved vegetables.</title>
        <authorList>
            <person name="Lin S.-Y."/>
            <person name="Hung M.-H."/>
            <person name="Young C.-C."/>
        </authorList>
    </citation>
    <scope>NUCLEOTIDE SEQUENCE [LARGE SCALE GENOMIC DNA]</scope>
    <source>
        <strain evidence="3 4">CC-MHH1044</strain>
    </source>
</reference>
<dbReference type="FunFam" id="3.40.50.720:FF:000173">
    <property type="entry name" value="3-oxoacyl-[acyl-carrier protein] reductase"/>
    <property type="match status" value="1"/>
</dbReference>
<name>A0A4S4C4T9_9BACL</name>
<dbReference type="InterPro" id="IPR036291">
    <property type="entry name" value="NAD(P)-bd_dom_sf"/>
</dbReference>
<comment type="similarity">
    <text evidence="1">Belongs to the short-chain dehydrogenases/reductases (SDR) family.</text>
</comment>
<keyword evidence="4" id="KW-1185">Reference proteome</keyword>
<dbReference type="AlphaFoldDB" id="A0A4S4C4T9"/>
<dbReference type="GO" id="GO:0016491">
    <property type="term" value="F:oxidoreductase activity"/>
    <property type="evidence" value="ECO:0007669"/>
    <property type="project" value="UniProtKB-KW"/>
</dbReference>
<evidence type="ECO:0000256" key="2">
    <source>
        <dbReference type="ARBA" id="ARBA00023002"/>
    </source>
</evidence>
<organism evidence="3 4">
    <name type="scientific">Cohnella fermenti</name>
    <dbReference type="NCBI Taxonomy" id="2565925"/>
    <lineage>
        <taxon>Bacteria</taxon>
        <taxon>Bacillati</taxon>
        <taxon>Bacillota</taxon>
        <taxon>Bacilli</taxon>
        <taxon>Bacillales</taxon>
        <taxon>Paenibacillaceae</taxon>
        <taxon>Cohnella</taxon>
    </lineage>
</organism>
<comment type="caution">
    <text evidence="3">The sequence shown here is derived from an EMBL/GenBank/DDBJ whole genome shotgun (WGS) entry which is preliminary data.</text>
</comment>
<evidence type="ECO:0000313" key="3">
    <source>
        <dbReference type="EMBL" id="THF82774.1"/>
    </source>
</evidence>
<dbReference type="GO" id="GO:0032787">
    <property type="term" value="P:monocarboxylic acid metabolic process"/>
    <property type="evidence" value="ECO:0007669"/>
    <property type="project" value="UniProtKB-ARBA"/>
</dbReference>
<proteinExistence type="inferred from homology"/>
<dbReference type="PRINTS" id="PR00080">
    <property type="entry name" value="SDRFAMILY"/>
</dbReference>
<dbReference type="InterPro" id="IPR050259">
    <property type="entry name" value="SDR"/>
</dbReference>
<gene>
    <name evidence="3" type="ORF">E6C55_06430</name>
</gene>
<protein>
    <submittedName>
        <fullName evidence="3">SDR family oxidoreductase</fullName>
    </submittedName>
</protein>
<dbReference type="PROSITE" id="PS00061">
    <property type="entry name" value="ADH_SHORT"/>
    <property type="match status" value="1"/>
</dbReference>
<dbReference type="InterPro" id="IPR002347">
    <property type="entry name" value="SDR_fam"/>
</dbReference>
<dbReference type="EMBL" id="SSOB01000006">
    <property type="protein sequence ID" value="THF82774.1"/>
    <property type="molecule type" value="Genomic_DNA"/>
</dbReference>
<evidence type="ECO:0000256" key="1">
    <source>
        <dbReference type="ARBA" id="ARBA00006484"/>
    </source>
</evidence>
<dbReference type="InterPro" id="IPR020904">
    <property type="entry name" value="Sc_DH/Rdtase_CS"/>
</dbReference>
<dbReference type="Pfam" id="PF13561">
    <property type="entry name" value="adh_short_C2"/>
    <property type="match status" value="1"/>
</dbReference>
<sequence length="256" mass="26877">MQGQEQGLRGRIALVTGGSRGLGQAISAALAEQGAHVLVNYARNEAQAQAVVDRIASRGGLATALRADVTDEAEVAGLAERIERQLGRPADILVNNATGPQPMLPLEDSEWQDYMDQLVFFVKAPLLLVKALLPHWKSQRYGRIVNIGSEVVQLGNANFSSYVAAKSAMIGMTRSWANELGRSGVTANLVAPGWIPVERHAGTSSEELDAYAAGVPLGHMGESADIGAAVAFLASDAAKFVTGQCLAVNGGKTFGI</sequence>
<accession>A0A4S4C4T9</accession>
<dbReference type="OrthoDB" id="9803333at2"/>